<dbReference type="Pfam" id="PF00168">
    <property type="entry name" value="C2"/>
    <property type="match status" value="1"/>
</dbReference>
<feature type="domain" description="C2" evidence="4">
    <location>
        <begin position="18"/>
        <end position="141"/>
    </location>
</feature>
<comment type="subcellular location">
    <subcellularLocation>
        <location evidence="2">Synapse</location>
    </subcellularLocation>
</comment>
<dbReference type="PANTHER" id="PTHR12157">
    <property type="entry name" value="REGULATING SYNAPTIC MEMBRANE EXOCYTOSIS PROTEIN"/>
    <property type="match status" value="1"/>
</dbReference>
<comment type="caution">
    <text evidence="5">The sequence shown here is derived from an EMBL/GenBank/DDBJ whole genome shotgun (WGS) entry which is preliminary data.</text>
</comment>
<evidence type="ECO:0000256" key="2">
    <source>
        <dbReference type="ARBA" id="ARBA00034103"/>
    </source>
</evidence>
<protein>
    <recommendedName>
        <fullName evidence="4">C2 domain-containing protein</fullName>
    </recommendedName>
</protein>
<dbReference type="InterPro" id="IPR035892">
    <property type="entry name" value="C2_domain_sf"/>
</dbReference>
<feature type="compositionally biased region" description="Low complexity" evidence="3">
    <location>
        <begin position="224"/>
        <end position="244"/>
    </location>
</feature>
<dbReference type="Proteomes" id="UP001634394">
    <property type="component" value="Unassembled WGS sequence"/>
</dbReference>
<gene>
    <name evidence="5" type="ORF">ACJMK2_041231</name>
</gene>
<dbReference type="AlphaFoldDB" id="A0ABD3W6S2"/>
<evidence type="ECO:0000259" key="4">
    <source>
        <dbReference type="PROSITE" id="PS50004"/>
    </source>
</evidence>
<dbReference type="Gene3D" id="2.60.40.150">
    <property type="entry name" value="C2 domain"/>
    <property type="match status" value="1"/>
</dbReference>
<keyword evidence="1" id="KW-0770">Synapse</keyword>
<evidence type="ECO:0000256" key="3">
    <source>
        <dbReference type="SAM" id="MobiDB-lite"/>
    </source>
</evidence>
<keyword evidence="6" id="KW-1185">Reference proteome</keyword>
<name>A0ABD3W6S2_SINWO</name>
<dbReference type="GO" id="GO:0045202">
    <property type="term" value="C:synapse"/>
    <property type="evidence" value="ECO:0007669"/>
    <property type="project" value="UniProtKB-SubCell"/>
</dbReference>
<dbReference type="EMBL" id="JBJQND010000008">
    <property type="protein sequence ID" value="KAL3868423.1"/>
    <property type="molecule type" value="Genomic_DNA"/>
</dbReference>
<dbReference type="InterPro" id="IPR000008">
    <property type="entry name" value="C2_dom"/>
</dbReference>
<evidence type="ECO:0000313" key="5">
    <source>
        <dbReference type="EMBL" id="KAL3868423.1"/>
    </source>
</evidence>
<organism evidence="5 6">
    <name type="scientific">Sinanodonta woodiana</name>
    <name type="common">Chinese pond mussel</name>
    <name type="synonym">Anodonta woodiana</name>
    <dbReference type="NCBI Taxonomy" id="1069815"/>
    <lineage>
        <taxon>Eukaryota</taxon>
        <taxon>Metazoa</taxon>
        <taxon>Spiralia</taxon>
        <taxon>Lophotrochozoa</taxon>
        <taxon>Mollusca</taxon>
        <taxon>Bivalvia</taxon>
        <taxon>Autobranchia</taxon>
        <taxon>Heteroconchia</taxon>
        <taxon>Palaeoheterodonta</taxon>
        <taxon>Unionida</taxon>
        <taxon>Unionoidea</taxon>
        <taxon>Unionidae</taxon>
        <taxon>Unioninae</taxon>
        <taxon>Sinanodonta</taxon>
    </lineage>
</organism>
<feature type="compositionally biased region" description="Basic and acidic residues" evidence="3">
    <location>
        <begin position="204"/>
        <end position="213"/>
    </location>
</feature>
<dbReference type="SUPFAM" id="SSF49562">
    <property type="entry name" value="C2 domain (Calcium/lipid-binding domain, CaLB)"/>
    <property type="match status" value="1"/>
</dbReference>
<evidence type="ECO:0000313" key="6">
    <source>
        <dbReference type="Proteomes" id="UP001634394"/>
    </source>
</evidence>
<dbReference type="PROSITE" id="PS50004">
    <property type="entry name" value="C2"/>
    <property type="match status" value="1"/>
</dbReference>
<accession>A0ABD3W6S2</accession>
<dbReference type="SMART" id="SM00239">
    <property type="entry name" value="C2"/>
    <property type="match status" value="1"/>
</dbReference>
<proteinExistence type="predicted"/>
<evidence type="ECO:0000256" key="1">
    <source>
        <dbReference type="ARBA" id="ARBA00023018"/>
    </source>
</evidence>
<dbReference type="InterPro" id="IPR039032">
    <property type="entry name" value="Rim-like"/>
</dbReference>
<feature type="region of interest" description="Disordered" evidence="3">
    <location>
        <begin position="178"/>
        <end position="281"/>
    </location>
</feature>
<dbReference type="PANTHER" id="PTHR12157:SF21">
    <property type="entry name" value="RAB3 INTERACTING MOLECULE, ISOFORM F"/>
    <property type="match status" value="1"/>
</dbReference>
<feature type="compositionally biased region" description="Polar residues" evidence="3">
    <location>
        <begin position="178"/>
        <end position="203"/>
    </location>
</feature>
<reference evidence="5 6" key="1">
    <citation type="submission" date="2024-11" db="EMBL/GenBank/DDBJ databases">
        <title>Chromosome-level genome assembly of the freshwater bivalve Anodonta woodiana.</title>
        <authorList>
            <person name="Chen X."/>
        </authorList>
    </citation>
    <scope>NUCLEOTIDE SEQUENCE [LARGE SCALE GENOMIC DNA]</scope>
    <source>
        <strain evidence="5">MN2024</strain>
        <tissue evidence="5">Gills</tissue>
    </source>
</reference>
<sequence>MLVDFRIQIEIKRDVKQINGKIWLQIDYDTKCACLDVTLVKGESLLSAEGDERRGINPVVMLHLLPSRNVQESKETKPKFDTTDPEWNETFVFPNITEEEVGKRSLEITIWSMKEIEDEFIGEVLLDLSESVIDGTLVCYNLEDHDENSSPLPYRKKSFSISDTSAFTSFDDSSLATTPYLNPSPRSSIGGQRTSPHIVSVSSAHERMRDYMGEGKSSPGREFSSSNHSSPVQSPTSPTDQSPPLLKSSRFKSLVKQKMLSAMARMSSSINLGSDKKEHSK</sequence>